<protein>
    <submittedName>
        <fullName evidence="1">Uncharacterized protein</fullName>
    </submittedName>
</protein>
<gene>
    <name evidence="1" type="ORF">CCAND93_40045</name>
</gene>
<dbReference type="RefSeq" id="WP_042008028.1">
    <property type="nucleotide sequence ID" value="NZ_CDOL01000228.1"/>
</dbReference>
<dbReference type="EMBL" id="CDOL01000228">
    <property type="protein sequence ID" value="CEN53260.1"/>
    <property type="molecule type" value="Genomic_DNA"/>
</dbReference>
<dbReference type="AlphaFoldDB" id="A0A0B7IN64"/>
<accession>A0A0B7IN64</accession>
<sequence length="88" mass="10548">MDEVTLGDDVTITYNDVVEEEMEKEEMVMQQSYKNCADYALASTKLEHLAYKEIDTYQEFKETFLWYYRTCKEMGVEYMLEPVFLDPQ</sequence>
<name>A0A0B7IN64_9FLAO</name>
<proteinExistence type="predicted"/>
<dbReference type="Proteomes" id="UP000038200">
    <property type="component" value="Unassembled WGS sequence"/>
</dbReference>
<evidence type="ECO:0000313" key="2">
    <source>
        <dbReference type="Proteomes" id="UP000038200"/>
    </source>
</evidence>
<evidence type="ECO:0000313" key="1">
    <source>
        <dbReference type="EMBL" id="CEN53260.1"/>
    </source>
</evidence>
<organism evidence="1 2">
    <name type="scientific">Capnocytophaga canis</name>
    <dbReference type="NCBI Taxonomy" id="1848903"/>
    <lineage>
        <taxon>Bacteria</taxon>
        <taxon>Pseudomonadati</taxon>
        <taxon>Bacteroidota</taxon>
        <taxon>Flavobacteriia</taxon>
        <taxon>Flavobacteriales</taxon>
        <taxon>Flavobacteriaceae</taxon>
        <taxon>Capnocytophaga</taxon>
    </lineage>
</organism>
<reference evidence="1 2" key="1">
    <citation type="submission" date="2015-01" db="EMBL/GenBank/DDBJ databases">
        <authorList>
            <person name="Xiang T."/>
            <person name="Song Y."/>
            <person name="Huang L."/>
            <person name="Wang B."/>
            <person name="Wu P."/>
        </authorList>
    </citation>
    <scope>NUCLEOTIDE SEQUENCE [LARGE SCALE GENOMIC DNA]</scope>
    <source>
        <strain evidence="1 2">CcD93</strain>
    </source>
</reference>